<keyword evidence="4 5" id="KW-0472">Membrane</keyword>
<feature type="transmembrane region" description="Helical" evidence="5">
    <location>
        <begin position="12"/>
        <end position="34"/>
    </location>
</feature>
<evidence type="ECO:0000256" key="5">
    <source>
        <dbReference type="SAM" id="Phobius"/>
    </source>
</evidence>
<keyword evidence="2 5" id="KW-0812">Transmembrane</keyword>
<dbReference type="VEuPathDB" id="CryptoDB:GNI_082170"/>
<dbReference type="RefSeq" id="XP_011134056.1">
    <property type="nucleotide sequence ID" value="XM_011135754.1"/>
</dbReference>
<name>A0A023B689_GRENI</name>
<dbReference type="InterPro" id="IPR051617">
    <property type="entry name" value="UNC-93-like_regulator"/>
</dbReference>
<feature type="transmembrane region" description="Helical" evidence="5">
    <location>
        <begin position="264"/>
        <end position="281"/>
    </location>
</feature>
<evidence type="ECO:0000256" key="3">
    <source>
        <dbReference type="ARBA" id="ARBA00022989"/>
    </source>
</evidence>
<feature type="transmembrane region" description="Helical" evidence="5">
    <location>
        <begin position="107"/>
        <end position="129"/>
    </location>
</feature>
<protein>
    <submittedName>
        <fullName evidence="6">DUF895 domain membrane protein</fullName>
    </submittedName>
</protein>
<dbReference type="GO" id="GO:0016020">
    <property type="term" value="C:membrane"/>
    <property type="evidence" value="ECO:0007669"/>
    <property type="project" value="UniProtKB-SubCell"/>
</dbReference>
<organism evidence="6 7">
    <name type="scientific">Gregarina niphandrodes</name>
    <name type="common">Septate eugregarine</name>
    <dbReference type="NCBI Taxonomy" id="110365"/>
    <lineage>
        <taxon>Eukaryota</taxon>
        <taxon>Sar</taxon>
        <taxon>Alveolata</taxon>
        <taxon>Apicomplexa</taxon>
        <taxon>Conoidasida</taxon>
        <taxon>Gregarinasina</taxon>
        <taxon>Eugregarinorida</taxon>
        <taxon>Gregarinidae</taxon>
        <taxon>Gregarina</taxon>
    </lineage>
</organism>
<evidence type="ECO:0000313" key="6">
    <source>
        <dbReference type="EMBL" id="EZG65860.1"/>
    </source>
</evidence>
<feature type="transmembrane region" description="Helical" evidence="5">
    <location>
        <begin position="166"/>
        <end position="191"/>
    </location>
</feature>
<evidence type="ECO:0000256" key="1">
    <source>
        <dbReference type="ARBA" id="ARBA00004141"/>
    </source>
</evidence>
<gene>
    <name evidence="6" type="ORF">GNI_082170</name>
</gene>
<feature type="transmembrane region" description="Helical" evidence="5">
    <location>
        <begin position="293"/>
        <end position="313"/>
    </location>
</feature>
<feature type="transmembrane region" description="Helical" evidence="5">
    <location>
        <begin position="54"/>
        <end position="75"/>
    </location>
</feature>
<dbReference type="Gene3D" id="1.20.1250.20">
    <property type="entry name" value="MFS general substrate transporter like domains"/>
    <property type="match status" value="1"/>
</dbReference>
<proteinExistence type="predicted"/>
<keyword evidence="7" id="KW-1185">Reference proteome</keyword>
<dbReference type="SUPFAM" id="SSF103473">
    <property type="entry name" value="MFS general substrate transporter"/>
    <property type="match status" value="1"/>
</dbReference>
<dbReference type="EMBL" id="AFNH02000615">
    <property type="protein sequence ID" value="EZG65860.1"/>
    <property type="molecule type" value="Genomic_DNA"/>
</dbReference>
<dbReference type="GeneID" id="22912978"/>
<dbReference type="AlphaFoldDB" id="A0A023B689"/>
<dbReference type="PANTHER" id="PTHR23294:SF59">
    <property type="entry name" value="UNC93-LIKE PROTEIN C922.05C"/>
    <property type="match status" value="1"/>
</dbReference>
<evidence type="ECO:0000256" key="4">
    <source>
        <dbReference type="ARBA" id="ARBA00023136"/>
    </source>
</evidence>
<dbReference type="PANTHER" id="PTHR23294">
    <property type="entry name" value="ET TRANSLATION PRODUCT-RELATED"/>
    <property type="match status" value="1"/>
</dbReference>
<accession>A0A023B689</accession>
<evidence type="ECO:0000313" key="7">
    <source>
        <dbReference type="Proteomes" id="UP000019763"/>
    </source>
</evidence>
<reference evidence="6" key="1">
    <citation type="submission" date="2013-12" db="EMBL/GenBank/DDBJ databases">
        <authorList>
            <person name="Omoto C.K."/>
            <person name="Sibley D."/>
            <person name="Venepally P."/>
            <person name="Hadjithomas M."/>
            <person name="Karamycheva S."/>
            <person name="Brunk B."/>
            <person name="Roos D."/>
            <person name="Caler E."/>
            <person name="Lorenzi H."/>
        </authorList>
    </citation>
    <scope>NUCLEOTIDE SEQUENCE</scope>
</reference>
<comment type="caution">
    <text evidence="6">The sequence shown here is derived from an EMBL/GenBank/DDBJ whole genome shotgun (WGS) entry which is preliminary data.</text>
</comment>
<keyword evidence="3 5" id="KW-1133">Transmembrane helix</keyword>
<sequence>MGWYPSTLQLEAASVQVSILSIITFGGLGIHDALAQGQDASVFRKRDLAYSQLAYHLVSAFFSFFITPFLCQIGVRKLTLLATILSCIEGINEAATFSWWNKNTFSLIITGFTSSLASSLLWMIIFAIVCGYSTPADRSRYIAISWSLMHLGGSINAVVNIPTVQYVRFISMTLVIVLCSIISIYFCMLLVEPALVVRPDGSYANTYKISSVGSVTHELMAIFRAANPNTILMLPTAVTSIWTRPIQLEYLTEILTPTQAKGNLAYAVYFLIQGAVVWLLPPLLDKRRISPKIVYSAGMLSTVLIMLLTVAHLYSDPVLDLTTTRPDSTKTAISLMAGLGVSDCLLSTFIMWDTSVLGQGNARKCVRVGSFFQGWQSVSGALAWLWTNSSFFTLKLHCWLTIFFTLLSFPLGIAACDLLPDLDGTVQDDDQTCESFYSLYIPS</sequence>
<evidence type="ECO:0000256" key="2">
    <source>
        <dbReference type="ARBA" id="ARBA00022692"/>
    </source>
</evidence>
<feature type="transmembrane region" description="Helical" evidence="5">
    <location>
        <begin position="399"/>
        <end position="419"/>
    </location>
</feature>
<feature type="transmembrane region" description="Helical" evidence="5">
    <location>
        <begin position="141"/>
        <end position="159"/>
    </location>
</feature>
<dbReference type="InterPro" id="IPR036259">
    <property type="entry name" value="MFS_trans_sf"/>
</dbReference>
<dbReference type="Proteomes" id="UP000019763">
    <property type="component" value="Unassembled WGS sequence"/>
</dbReference>
<comment type="subcellular location">
    <subcellularLocation>
        <location evidence="1">Membrane</location>
        <topology evidence="1">Multi-pass membrane protein</topology>
    </subcellularLocation>
</comment>